<dbReference type="EMBL" id="JBIPKE010000020">
    <property type="protein sequence ID" value="MFH6985665.1"/>
    <property type="molecule type" value="Genomic_DNA"/>
</dbReference>
<dbReference type="Proteomes" id="UP001610063">
    <property type="component" value="Unassembled WGS sequence"/>
</dbReference>
<protein>
    <recommendedName>
        <fullName evidence="3">Lipoprotein</fullName>
    </recommendedName>
</protein>
<gene>
    <name evidence="1" type="ORF">ACHKAR_19590</name>
</gene>
<name>A0ABW7NDN8_9BACT</name>
<dbReference type="RefSeq" id="WP_395419075.1">
    <property type="nucleotide sequence ID" value="NZ_JBIPKE010000020.1"/>
</dbReference>
<keyword evidence="2" id="KW-1185">Reference proteome</keyword>
<comment type="caution">
    <text evidence="1">The sequence shown here is derived from an EMBL/GenBank/DDBJ whole genome shotgun (WGS) entry which is preliminary data.</text>
</comment>
<accession>A0ABW7NDN8</accession>
<evidence type="ECO:0000313" key="1">
    <source>
        <dbReference type="EMBL" id="MFH6985665.1"/>
    </source>
</evidence>
<reference evidence="1 2" key="1">
    <citation type="journal article" date="2013" name="Int. J. Syst. Evol. Microbiol.">
        <title>Marinoscillum luteum sp. nov., isolated from marine sediment.</title>
        <authorList>
            <person name="Cha I.T."/>
            <person name="Park S.J."/>
            <person name="Kim S.J."/>
            <person name="Kim J.G."/>
            <person name="Jung M.Y."/>
            <person name="Shin K.S."/>
            <person name="Kwon K.K."/>
            <person name="Yang S.H."/>
            <person name="Seo Y.S."/>
            <person name="Rhee S.K."/>
        </authorList>
    </citation>
    <scope>NUCLEOTIDE SEQUENCE [LARGE SCALE GENOMIC DNA]</scope>
    <source>
        <strain evidence="1 2">KCTC 23939</strain>
    </source>
</reference>
<sequence>MWRGSLFFIVLLTCQWACEPGENERKGTISALHLDPLLFDRMKESDQVNVVRRHLSLYAHRALDPTAEIAFDERFPDWRQRLPSDLLLQMDTTIYHISCGRLSYLLRDVYRELGFQSATYNFGIEHTPFTHELTLVELSDGLVSVQDAHYNSALFEGDSLGDFFQFLQAMAGGRTHDFYFINDTSWANLYLPEAYLDSGYEFCNPAYVSGPLQPTLNASWYRRDYMVNLQVNLQDSCYGFMTNLNMQRTDGFDFEDLFLTRISSISGYPEWEQRVDTILASAQSD</sequence>
<organism evidence="1 2">
    <name type="scientific">Marinoscillum luteum</name>
    <dbReference type="NCBI Taxonomy" id="861051"/>
    <lineage>
        <taxon>Bacteria</taxon>
        <taxon>Pseudomonadati</taxon>
        <taxon>Bacteroidota</taxon>
        <taxon>Cytophagia</taxon>
        <taxon>Cytophagales</taxon>
        <taxon>Reichenbachiellaceae</taxon>
        <taxon>Marinoscillum</taxon>
    </lineage>
</organism>
<proteinExistence type="predicted"/>
<evidence type="ECO:0000313" key="2">
    <source>
        <dbReference type="Proteomes" id="UP001610063"/>
    </source>
</evidence>
<evidence type="ECO:0008006" key="3">
    <source>
        <dbReference type="Google" id="ProtNLM"/>
    </source>
</evidence>